<evidence type="ECO:0000259" key="8">
    <source>
        <dbReference type="Pfam" id="PF18917"/>
    </source>
</evidence>
<organism evidence="9">
    <name type="scientific">Levilinea saccharolytica</name>
    <dbReference type="NCBI Taxonomy" id="229921"/>
    <lineage>
        <taxon>Bacteria</taxon>
        <taxon>Bacillati</taxon>
        <taxon>Chloroflexota</taxon>
        <taxon>Anaerolineae</taxon>
        <taxon>Anaerolineales</taxon>
        <taxon>Anaerolineaceae</taxon>
        <taxon>Levilinea</taxon>
    </lineage>
</organism>
<feature type="transmembrane region" description="Helical" evidence="6">
    <location>
        <begin position="93"/>
        <end position="110"/>
    </location>
</feature>
<feature type="domain" description="Phage shock protein PspC N-terminal" evidence="7">
    <location>
        <begin position="3"/>
        <end position="58"/>
    </location>
</feature>
<dbReference type="EMBL" id="DF967975">
    <property type="protein sequence ID" value="GAP19389.1"/>
    <property type="molecule type" value="Genomic_DNA"/>
</dbReference>
<dbReference type="InterPro" id="IPR043726">
    <property type="entry name" value="LiaI-LiaF-like_TM1"/>
</dbReference>
<dbReference type="RefSeq" id="WP_082142965.1">
    <property type="nucleotide sequence ID" value="NZ_BBXZ01000175.1"/>
</dbReference>
<feature type="domain" description="LiaI-LiaF-like transmembrane region" evidence="8">
    <location>
        <begin position="93"/>
        <end position="136"/>
    </location>
</feature>
<gene>
    <name evidence="9" type="ORF">LSAC_03291</name>
</gene>
<accession>A0A0M8JQ63</accession>
<dbReference type="InterPro" id="IPR007168">
    <property type="entry name" value="Phageshock_PspC_N"/>
</dbReference>
<keyword evidence="5 6" id="KW-0472">Membrane</keyword>
<dbReference type="PANTHER" id="PTHR33885:SF3">
    <property type="entry name" value="PHAGE SHOCK PROTEIN C"/>
    <property type="match status" value="1"/>
</dbReference>
<evidence type="ECO:0000313" key="9">
    <source>
        <dbReference type="EMBL" id="GAP19389.1"/>
    </source>
</evidence>
<dbReference type="Pfam" id="PF18917">
    <property type="entry name" value="LiaI-LiaF-like_TM1"/>
    <property type="match status" value="1"/>
</dbReference>
<dbReference type="OrthoDB" id="166925at2"/>
<feature type="transmembrane region" description="Helical" evidence="6">
    <location>
        <begin position="122"/>
        <end position="140"/>
    </location>
</feature>
<name>A0A0M8JQ63_9CHLR</name>
<evidence type="ECO:0000256" key="2">
    <source>
        <dbReference type="ARBA" id="ARBA00022475"/>
    </source>
</evidence>
<evidence type="ECO:0000256" key="6">
    <source>
        <dbReference type="SAM" id="Phobius"/>
    </source>
</evidence>
<evidence type="ECO:0000256" key="4">
    <source>
        <dbReference type="ARBA" id="ARBA00022989"/>
    </source>
</evidence>
<keyword evidence="4 6" id="KW-1133">Transmembrane helix</keyword>
<comment type="subcellular location">
    <subcellularLocation>
        <location evidence="1">Cell membrane</location>
        <topology evidence="1">Single-pass membrane protein</topology>
    </subcellularLocation>
</comment>
<evidence type="ECO:0000256" key="3">
    <source>
        <dbReference type="ARBA" id="ARBA00022692"/>
    </source>
</evidence>
<sequence length="143" mass="16013">MNRLYRIRKEAMLGGVCAGLAEYLNIDVTIVRLFFLLFTLTGGMGVGIYLLLWILLPVKDEPDSQADFGDRARRMGEEFGEAMRRSDTNRTRLVGIALLLVGVYFLLQSLNIPWLHFLRGEVVWAGLLIVAGVALLTRSLRGS</sequence>
<proteinExistence type="predicted"/>
<evidence type="ECO:0000256" key="5">
    <source>
        <dbReference type="ARBA" id="ARBA00023136"/>
    </source>
</evidence>
<protein>
    <submittedName>
        <fullName evidence="9">Putative stress-responsive transcriptional regulator</fullName>
    </submittedName>
</protein>
<keyword evidence="3 6" id="KW-0812">Transmembrane</keyword>
<evidence type="ECO:0000259" key="7">
    <source>
        <dbReference type="Pfam" id="PF04024"/>
    </source>
</evidence>
<dbReference type="Pfam" id="PF04024">
    <property type="entry name" value="PspC"/>
    <property type="match status" value="1"/>
</dbReference>
<dbReference type="PANTHER" id="PTHR33885">
    <property type="entry name" value="PHAGE SHOCK PROTEIN C"/>
    <property type="match status" value="1"/>
</dbReference>
<dbReference type="AlphaFoldDB" id="A0A0M8JQ63"/>
<evidence type="ECO:0000256" key="1">
    <source>
        <dbReference type="ARBA" id="ARBA00004162"/>
    </source>
</evidence>
<dbReference type="InterPro" id="IPR052027">
    <property type="entry name" value="PspC"/>
</dbReference>
<keyword evidence="2" id="KW-1003">Cell membrane</keyword>
<feature type="transmembrane region" description="Helical" evidence="6">
    <location>
        <begin position="33"/>
        <end position="56"/>
    </location>
</feature>
<reference evidence="9" key="1">
    <citation type="journal article" date="2015" name="Genome Announc.">
        <title>Draft Genome Sequences of Anaerolinea thermolimosa IMO-1, Bellilinea caldifistulae GOMI-1, Leptolinea tardivitalis YMTK-2, Levilinea saccharolytica KIBI-1, Longilinea arvoryzae KOME-1, Previously Described as Members of the Class Anaerolineae (Chloroflexi).</title>
        <authorList>
            <person name="Matsuura N."/>
            <person name="Tourlousse M.D."/>
            <person name="Ohashi A."/>
            <person name="Hugenholtz P."/>
            <person name="Sekiguchi Y."/>
        </authorList>
    </citation>
    <scope>NUCLEOTIDE SEQUENCE</scope>
    <source>
        <strain evidence="9">KIBI-1</strain>
    </source>
</reference>
<dbReference type="GO" id="GO:0005886">
    <property type="term" value="C:plasma membrane"/>
    <property type="evidence" value="ECO:0007669"/>
    <property type="project" value="UniProtKB-SubCell"/>
</dbReference>